<dbReference type="AlphaFoldDB" id="A0A830B7M7"/>
<dbReference type="EMBL" id="BMAC01000068">
    <property type="protein sequence ID" value="GFP83690.1"/>
    <property type="molecule type" value="Genomic_DNA"/>
</dbReference>
<dbReference type="PANTHER" id="PTHR11908">
    <property type="entry name" value="XANTHINE DEHYDROGENASE"/>
    <property type="match status" value="1"/>
</dbReference>
<dbReference type="Proteomes" id="UP000653305">
    <property type="component" value="Unassembled WGS sequence"/>
</dbReference>
<dbReference type="OrthoDB" id="1748381at2759"/>
<evidence type="ECO:0000313" key="6">
    <source>
        <dbReference type="Proteomes" id="UP000653305"/>
    </source>
</evidence>
<evidence type="ECO:0000259" key="4">
    <source>
        <dbReference type="Pfam" id="PF02738"/>
    </source>
</evidence>
<evidence type="ECO:0000256" key="2">
    <source>
        <dbReference type="ARBA" id="ARBA00022505"/>
    </source>
</evidence>
<name>A0A830B7M7_9LAMI</name>
<dbReference type="GO" id="GO:0050302">
    <property type="term" value="F:indole-3-acetaldehyde oxidase activity"/>
    <property type="evidence" value="ECO:0007669"/>
    <property type="project" value="UniProtKB-EC"/>
</dbReference>
<feature type="domain" description="Aldehyde oxidase/xanthine dehydrogenase first molybdopterin binding" evidence="4">
    <location>
        <begin position="1"/>
        <end position="107"/>
    </location>
</feature>
<evidence type="ECO:0000313" key="5">
    <source>
        <dbReference type="EMBL" id="GFP83690.1"/>
    </source>
</evidence>
<dbReference type="GO" id="GO:0005506">
    <property type="term" value="F:iron ion binding"/>
    <property type="evidence" value="ECO:0007669"/>
    <property type="project" value="InterPro"/>
</dbReference>
<dbReference type="InterPro" id="IPR016208">
    <property type="entry name" value="Ald_Oxase/xanthine_DH-like"/>
</dbReference>
<gene>
    <name evidence="5" type="ORF">PHJA_000512500</name>
</gene>
<dbReference type="EC" id="1.2.3.7" evidence="3"/>
<comment type="similarity">
    <text evidence="1">Belongs to the xanthine dehydrogenase family.</text>
</comment>
<dbReference type="FunFam" id="3.30.365.10:FF:000001">
    <property type="entry name" value="Xanthine dehydrogenase oxidase"/>
    <property type="match status" value="1"/>
</dbReference>
<protein>
    <recommendedName>
        <fullName evidence="3">indole-3-acetaldehyde oxidase</fullName>
        <ecNumber evidence="3">1.2.3.7</ecNumber>
    </recommendedName>
</protein>
<dbReference type="PANTHER" id="PTHR11908:SF132">
    <property type="entry name" value="ALDEHYDE OXIDASE 1-RELATED"/>
    <property type="match status" value="1"/>
</dbReference>
<accession>A0A830B7M7</accession>
<dbReference type="Pfam" id="PF02738">
    <property type="entry name" value="MoCoBD_1"/>
    <property type="match status" value="1"/>
</dbReference>
<evidence type="ECO:0000256" key="3">
    <source>
        <dbReference type="ARBA" id="ARBA00067017"/>
    </source>
</evidence>
<dbReference type="InterPro" id="IPR008274">
    <property type="entry name" value="AldOxase/xan_DH_MoCoBD1"/>
</dbReference>
<dbReference type="InterPro" id="IPR037165">
    <property type="entry name" value="AldOxase/xan_DH_Mopterin-bd_sf"/>
</dbReference>
<keyword evidence="2" id="KW-0500">Molybdenum</keyword>
<reference evidence="5" key="1">
    <citation type="submission" date="2020-07" db="EMBL/GenBank/DDBJ databases">
        <title>Ethylene signaling mediates host invasion by parasitic plants.</title>
        <authorList>
            <person name="Yoshida S."/>
        </authorList>
    </citation>
    <scope>NUCLEOTIDE SEQUENCE</scope>
    <source>
        <strain evidence="5">Okayama</strain>
    </source>
</reference>
<comment type="caution">
    <text evidence="5">The sequence shown here is derived from an EMBL/GenBank/DDBJ whole genome shotgun (WGS) entry which is preliminary data.</text>
</comment>
<sequence>MDTQTALAIPDEDNCMVVYSSSQDPEYAHRVIARCLGVPEHNVCVLTRRVGGGFGGKSIKSMPFATACALAAHKLCRPVRIYLDQKMDMVIAGGRHPMKITYIVGVSSFFFFLIRYQKVLRWESKQCLGDLQVWFLHF</sequence>
<evidence type="ECO:0000256" key="1">
    <source>
        <dbReference type="ARBA" id="ARBA00006849"/>
    </source>
</evidence>
<keyword evidence="6" id="KW-1185">Reference proteome</keyword>
<dbReference type="SUPFAM" id="SSF56003">
    <property type="entry name" value="Molybdenum cofactor-binding domain"/>
    <property type="match status" value="1"/>
</dbReference>
<dbReference type="Gene3D" id="3.30.365.10">
    <property type="entry name" value="Aldehyde oxidase/xanthine dehydrogenase, molybdopterin binding domain"/>
    <property type="match status" value="2"/>
</dbReference>
<organism evidence="5 6">
    <name type="scientific">Phtheirospermum japonicum</name>
    <dbReference type="NCBI Taxonomy" id="374723"/>
    <lineage>
        <taxon>Eukaryota</taxon>
        <taxon>Viridiplantae</taxon>
        <taxon>Streptophyta</taxon>
        <taxon>Embryophyta</taxon>
        <taxon>Tracheophyta</taxon>
        <taxon>Spermatophyta</taxon>
        <taxon>Magnoliopsida</taxon>
        <taxon>eudicotyledons</taxon>
        <taxon>Gunneridae</taxon>
        <taxon>Pentapetalae</taxon>
        <taxon>asterids</taxon>
        <taxon>lamiids</taxon>
        <taxon>Lamiales</taxon>
        <taxon>Orobanchaceae</taxon>
        <taxon>Orobanchaceae incertae sedis</taxon>
        <taxon>Phtheirospermum</taxon>
    </lineage>
</organism>
<proteinExistence type="inferred from homology"/>